<keyword evidence="4" id="KW-1185">Reference proteome</keyword>
<feature type="region of interest" description="Disordered" evidence="1">
    <location>
        <begin position="353"/>
        <end position="411"/>
    </location>
</feature>
<feature type="compositionally biased region" description="Polar residues" evidence="1">
    <location>
        <begin position="384"/>
        <end position="409"/>
    </location>
</feature>
<reference evidence="3" key="1">
    <citation type="submission" date="2023-04" db="EMBL/GenBank/DDBJ databases">
        <title>Black Yeasts Isolated from many extreme environments.</title>
        <authorList>
            <person name="Coleine C."/>
            <person name="Stajich J.E."/>
            <person name="Selbmann L."/>
        </authorList>
    </citation>
    <scope>NUCLEOTIDE SEQUENCE</scope>
    <source>
        <strain evidence="3">CCFEE 5312</strain>
    </source>
</reference>
<dbReference type="InterPro" id="IPR024500">
    <property type="entry name" value="DUF3074"/>
</dbReference>
<protein>
    <recommendedName>
        <fullName evidence="2">DUF3074 domain-containing protein</fullName>
    </recommendedName>
</protein>
<dbReference type="Proteomes" id="UP001271007">
    <property type="component" value="Unassembled WGS sequence"/>
</dbReference>
<evidence type="ECO:0000313" key="3">
    <source>
        <dbReference type="EMBL" id="KAK3047921.1"/>
    </source>
</evidence>
<feature type="compositionally biased region" description="Basic and acidic residues" evidence="1">
    <location>
        <begin position="583"/>
        <end position="610"/>
    </location>
</feature>
<feature type="region of interest" description="Disordered" evidence="1">
    <location>
        <begin position="49"/>
        <end position="90"/>
    </location>
</feature>
<feature type="compositionally biased region" description="Basic and acidic residues" evidence="1">
    <location>
        <begin position="499"/>
        <end position="576"/>
    </location>
</feature>
<feature type="region of interest" description="Disordered" evidence="1">
    <location>
        <begin position="441"/>
        <end position="460"/>
    </location>
</feature>
<feature type="compositionally biased region" description="Low complexity" evidence="1">
    <location>
        <begin position="443"/>
        <end position="460"/>
    </location>
</feature>
<dbReference type="Pfam" id="PF11274">
    <property type="entry name" value="DUF3074"/>
    <property type="match status" value="1"/>
</dbReference>
<evidence type="ECO:0000313" key="4">
    <source>
        <dbReference type="Proteomes" id="UP001271007"/>
    </source>
</evidence>
<feature type="region of interest" description="Disordered" evidence="1">
    <location>
        <begin position="650"/>
        <end position="679"/>
    </location>
</feature>
<feature type="compositionally biased region" description="Basic and acidic residues" evidence="1">
    <location>
        <begin position="669"/>
        <end position="679"/>
    </location>
</feature>
<dbReference type="PANTHER" id="PTHR40370:SF1">
    <property type="entry name" value="DUF3074 DOMAIN-CONTAINING PROTEIN"/>
    <property type="match status" value="1"/>
</dbReference>
<comment type="caution">
    <text evidence="3">The sequence shown here is derived from an EMBL/GenBank/DDBJ whole genome shotgun (WGS) entry which is preliminary data.</text>
</comment>
<gene>
    <name evidence="3" type="ORF">LTR09_010746</name>
</gene>
<name>A0AAJ0G4X1_9PEZI</name>
<feature type="compositionally biased region" description="Polar residues" evidence="1">
    <location>
        <begin position="51"/>
        <end position="68"/>
    </location>
</feature>
<dbReference type="AlphaFoldDB" id="A0AAJ0G4X1"/>
<feature type="region of interest" description="Disordered" evidence="1">
    <location>
        <begin position="470"/>
        <end position="610"/>
    </location>
</feature>
<feature type="compositionally biased region" description="Low complexity" evidence="1">
    <location>
        <begin position="488"/>
        <end position="498"/>
    </location>
</feature>
<feature type="compositionally biased region" description="Low complexity" evidence="1">
    <location>
        <begin position="75"/>
        <end position="89"/>
    </location>
</feature>
<feature type="domain" description="DUF3074" evidence="2">
    <location>
        <begin position="123"/>
        <end position="325"/>
    </location>
</feature>
<organism evidence="3 4">
    <name type="scientific">Extremus antarcticus</name>
    <dbReference type="NCBI Taxonomy" id="702011"/>
    <lineage>
        <taxon>Eukaryota</taxon>
        <taxon>Fungi</taxon>
        <taxon>Dikarya</taxon>
        <taxon>Ascomycota</taxon>
        <taxon>Pezizomycotina</taxon>
        <taxon>Dothideomycetes</taxon>
        <taxon>Dothideomycetidae</taxon>
        <taxon>Mycosphaerellales</taxon>
        <taxon>Extremaceae</taxon>
        <taxon>Extremus</taxon>
    </lineage>
</organism>
<dbReference type="EMBL" id="JAWDJX010000055">
    <property type="protein sequence ID" value="KAK3047921.1"/>
    <property type="molecule type" value="Genomic_DNA"/>
</dbReference>
<feature type="region of interest" description="Disordered" evidence="1">
    <location>
        <begin position="1"/>
        <end position="22"/>
    </location>
</feature>
<accession>A0AAJ0G4X1</accession>
<feature type="compositionally biased region" description="Polar residues" evidence="1">
    <location>
        <begin position="11"/>
        <end position="20"/>
    </location>
</feature>
<proteinExistence type="predicted"/>
<dbReference type="SUPFAM" id="SSF55961">
    <property type="entry name" value="Bet v1-like"/>
    <property type="match status" value="1"/>
</dbReference>
<evidence type="ECO:0000259" key="2">
    <source>
        <dbReference type="Pfam" id="PF11274"/>
    </source>
</evidence>
<sequence>MADLHDALKNLSPTTWSSTPHDNKAELSPYLTNIFSAAELLVNSVPPPPNGNSFATAQPQFTTPNSAKSAKDIHSSAARPAAPDAAHAALQKQWGKPMKYSAKENPLNVALYKMAGHDRHGAWFARHQIMEGISFGKFEKALKREFPETLLEQGAPGAGAKRGLSADRRVERIDVDGVGRVEVYQLSAQMPSPVSPRDFLTLLLTTEKGLTEKSGAELGSGSKHVPRSYMVVSRPLQHDEAQTRPSFVRGQYESVELVREIPLHMSKSTADLTKDGEETIDPELNPVEWIMITRSDPAGGIPRFLIDRGTPGAMLTDVTKFLDWACAYETVPGQDDDLELQLTNSKMVTDEIRAQETGIPTREREANEASMNTVKPKPEEAAPQTFQEPTRDTSNGDPVVQSQDGQQETEGGMLSTVGQTVVSGVNNYALAPVAGFVNRQLGTDSPAPDDSSDTSDTSSIDSFLSAEEMRRLSTAPEAQPRESTENLSVKSASSTSLSKSEKKNMNSHEKEVYRINQQREKLDQKLAKKREAEEGKLKSSQQKEESDSSKARERMEREIRKTEERHRKEIEKLEAKKARHTKKAEERRRKRDEGEKLSQVARERDEARGQAEWLRKENDLLRDQVEGLQRENTALAGRVGKLGGEGALKEVMDEVKGGRSRSRTGASVRSERSGGGGEK</sequence>
<dbReference type="Gene3D" id="3.30.530.20">
    <property type="match status" value="1"/>
</dbReference>
<dbReference type="PANTHER" id="PTHR40370">
    <property type="entry name" value="EXPRESSED PROTEIN"/>
    <property type="match status" value="1"/>
</dbReference>
<dbReference type="InterPro" id="IPR023393">
    <property type="entry name" value="START-like_dom_sf"/>
</dbReference>
<evidence type="ECO:0000256" key="1">
    <source>
        <dbReference type="SAM" id="MobiDB-lite"/>
    </source>
</evidence>